<sequence length="271" mass="28367">MNQEKSNSPATVLADLARAPLKTALANRQPQIGLWLSMADPYLAEVSATAGFDWLLIDGEHAPNDLRTILGQLQAIAPYGGEAVIRPVHGDVALIKHLLDIGVRNLLVPMIDTVEEARAMVAAVRYPPHGVRGVGSAVARASRWNARQGYVDVADSEICLLLQAESVAALGNLEAICAVDGVDGVFIGPADLAASMGHRGNPTHPDVQAAIDGAIRTIVKSGKAAGTLTSDAALARHYLEIGCTFVATGIDVLLYANAARKLAKDFGRGGV</sequence>
<dbReference type="RefSeq" id="WP_267849171.1">
    <property type="nucleotide sequence ID" value="NZ_JAPMXC010000010.1"/>
</dbReference>
<evidence type="ECO:0000256" key="2">
    <source>
        <dbReference type="ARBA" id="ARBA00022723"/>
    </source>
</evidence>
<evidence type="ECO:0000259" key="4">
    <source>
        <dbReference type="Pfam" id="PF03328"/>
    </source>
</evidence>
<accession>A0ABT3ZS71</accession>
<organism evidence="5 6">
    <name type="scientific">Robbsia betulipollinis</name>
    <dbReference type="NCBI Taxonomy" id="2981849"/>
    <lineage>
        <taxon>Bacteria</taxon>
        <taxon>Pseudomonadati</taxon>
        <taxon>Pseudomonadota</taxon>
        <taxon>Betaproteobacteria</taxon>
        <taxon>Burkholderiales</taxon>
        <taxon>Burkholderiaceae</taxon>
        <taxon>Robbsia</taxon>
    </lineage>
</organism>
<dbReference type="PANTHER" id="PTHR30502">
    <property type="entry name" value="2-KETO-3-DEOXY-L-RHAMNONATE ALDOLASE"/>
    <property type="match status" value="1"/>
</dbReference>
<comment type="similarity">
    <text evidence="1">Belongs to the HpcH/HpaI aldolase family.</text>
</comment>
<keyword evidence="2" id="KW-0479">Metal-binding</keyword>
<dbReference type="PANTHER" id="PTHR30502:SF0">
    <property type="entry name" value="PHOSPHOENOLPYRUVATE CARBOXYLASE FAMILY PROTEIN"/>
    <property type="match status" value="1"/>
</dbReference>
<name>A0ABT3ZS71_9BURK</name>
<feature type="domain" description="HpcH/HpaI aldolase/citrate lyase" evidence="4">
    <location>
        <begin position="31"/>
        <end position="258"/>
    </location>
</feature>
<evidence type="ECO:0000313" key="5">
    <source>
        <dbReference type="EMBL" id="MCY0389272.1"/>
    </source>
</evidence>
<dbReference type="Proteomes" id="UP001082899">
    <property type="component" value="Unassembled WGS sequence"/>
</dbReference>
<dbReference type="InterPro" id="IPR040442">
    <property type="entry name" value="Pyrv_kinase-like_dom_sf"/>
</dbReference>
<dbReference type="SUPFAM" id="SSF51621">
    <property type="entry name" value="Phosphoenolpyruvate/pyruvate domain"/>
    <property type="match status" value="1"/>
</dbReference>
<dbReference type="NCBIfam" id="TIGR02311">
    <property type="entry name" value="HpaI"/>
    <property type="match status" value="1"/>
</dbReference>
<dbReference type="InterPro" id="IPR015813">
    <property type="entry name" value="Pyrv/PenolPyrv_kinase-like_dom"/>
</dbReference>
<dbReference type="InterPro" id="IPR012689">
    <property type="entry name" value="HpaI"/>
</dbReference>
<gene>
    <name evidence="5" type="primary">hpaI</name>
    <name evidence="5" type="ORF">OVY01_19170</name>
</gene>
<dbReference type="InterPro" id="IPR050251">
    <property type="entry name" value="HpcH-HpaI_aldolase"/>
</dbReference>
<comment type="caution">
    <text evidence="5">The sequence shown here is derived from an EMBL/GenBank/DDBJ whole genome shotgun (WGS) entry which is preliminary data.</text>
</comment>
<dbReference type="InterPro" id="IPR005000">
    <property type="entry name" value="Aldolase/citrate-lyase_domain"/>
</dbReference>
<evidence type="ECO:0000256" key="3">
    <source>
        <dbReference type="ARBA" id="ARBA00023239"/>
    </source>
</evidence>
<protein>
    <submittedName>
        <fullName evidence="5">4-hydroxy-2-oxoheptanedioate aldolase</fullName>
        <ecNumber evidence="5">4.1.2.52</ecNumber>
    </submittedName>
</protein>
<evidence type="ECO:0000313" key="6">
    <source>
        <dbReference type="Proteomes" id="UP001082899"/>
    </source>
</evidence>
<reference evidence="5" key="1">
    <citation type="submission" date="2022-11" db="EMBL/GenBank/DDBJ databases">
        <title>Robbsia betulipollinis sp. nov., isolated from pollen of birch (Betula pendula).</title>
        <authorList>
            <person name="Shi H."/>
            <person name="Ambika Manirajan B."/>
            <person name="Ratering S."/>
            <person name="Geissler-Plaum R."/>
            <person name="Schnell S."/>
        </authorList>
    </citation>
    <scope>NUCLEOTIDE SEQUENCE</scope>
    <source>
        <strain evidence="5">Bb-Pol-6</strain>
    </source>
</reference>
<dbReference type="EC" id="4.1.2.52" evidence="5"/>
<dbReference type="GO" id="GO:0016829">
    <property type="term" value="F:lyase activity"/>
    <property type="evidence" value="ECO:0007669"/>
    <property type="project" value="UniProtKB-KW"/>
</dbReference>
<evidence type="ECO:0000256" key="1">
    <source>
        <dbReference type="ARBA" id="ARBA00005568"/>
    </source>
</evidence>
<proteinExistence type="inferred from homology"/>
<keyword evidence="6" id="KW-1185">Reference proteome</keyword>
<dbReference type="EMBL" id="JAPMXC010000010">
    <property type="protein sequence ID" value="MCY0389272.1"/>
    <property type="molecule type" value="Genomic_DNA"/>
</dbReference>
<dbReference type="Pfam" id="PF03328">
    <property type="entry name" value="HpcH_HpaI"/>
    <property type="match status" value="1"/>
</dbReference>
<dbReference type="Gene3D" id="3.20.20.60">
    <property type="entry name" value="Phosphoenolpyruvate-binding domains"/>
    <property type="match status" value="1"/>
</dbReference>
<keyword evidence="3 5" id="KW-0456">Lyase</keyword>